<keyword evidence="2" id="KW-1185">Reference proteome</keyword>
<reference evidence="1 2" key="1">
    <citation type="submission" date="2018-08" db="EMBL/GenBank/DDBJ databases">
        <title>Genomic Encyclopedia of Archaeal and Bacterial Type Strains, Phase II (KMG-II): from individual species to whole genera.</title>
        <authorList>
            <person name="Goeker M."/>
        </authorList>
    </citation>
    <scope>NUCLEOTIDE SEQUENCE [LARGE SCALE GENOMIC DNA]</scope>
    <source>
        <strain evidence="1 2">DSM 45791</strain>
    </source>
</reference>
<dbReference type="AlphaFoldDB" id="A0A3E0HB68"/>
<dbReference type="EMBL" id="QUNO01000012">
    <property type="protein sequence ID" value="REH41138.1"/>
    <property type="molecule type" value="Genomic_DNA"/>
</dbReference>
<evidence type="ECO:0000313" key="1">
    <source>
        <dbReference type="EMBL" id="REH41138.1"/>
    </source>
</evidence>
<dbReference type="OrthoDB" id="3283087at2"/>
<accession>A0A3E0HB68</accession>
<dbReference type="Proteomes" id="UP000256269">
    <property type="component" value="Unassembled WGS sequence"/>
</dbReference>
<gene>
    <name evidence="1" type="ORF">BCF44_112220</name>
</gene>
<protein>
    <submittedName>
        <fullName evidence="1">Uncharacterized protein</fullName>
    </submittedName>
</protein>
<proteinExistence type="predicted"/>
<sequence>MESDEEWIARLRRTALRDAEEIAPRPSFPVYGLAEPDLGLGVLTSLSDSSAEEITLAYGDPLAQGGPHLSINTALPADDEAAGALRRMLDDEHNRIVDHAGVEDPEDGEAEFSDTITVVDGAELTGPIYREGPLWTARFTVSDVVVTVVARGVAPTHLRLATVGDLRPYLERRGEWIARLIEAHRRRPVPELPAMTGLDVYRTLIEELLGFQVRHREAAREGRLPRRRVGDGRLYGPMWQRAVRELERSGRLSREAANRTVTSVVNQLTRLADRAEWFSDKRLADLAVDETIRYAVLGQPVSSRDAQLAWERVTLDGRPEDTKVWLETWDKWATA</sequence>
<comment type="caution">
    <text evidence="1">The sequence shown here is derived from an EMBL/GenBank/DDBJ whole genome shotgun (WGS) entry which is preliminary data.</text>
</comment>
<organism evidence="1 2">
    <name type="scientific">Kutzneria buriramensis</name>
    <dbReference type="NCBI Taxonomy" id="1045776"/>
    <lineage>
        <taxon>Bacteria</taxon>
        <taxon>Bacillati</taxon>
        <taxon>Actinomycetota</taxon>
        <taxon>Actinomycetes</taxon>
        <taxon>Pseudonocardiales</taxon>
        <taxon>Pseudonocardiaceae</taxon>
        <taxon>Kutzneria</taxon>
    </lineage>
</organism>
<name>A0A3E0HB68_9PSEU</name>
<dbReference type="RefSeq" id="WP_116178317.1">
    <property type="nucleotide sequence ID" value="NZ_CP144375.1"/>
</dbReference>
<evidence type="ECO:0000313" key="2">
    <source>
        <dbReference type="Proteomes" id="UP000256269"/>
    </source>
</evidence>